<dbReference type="AlphaFoldDB" id="A0A915TYW3"/>
<dbReference type="InterPro" id="IPR004839">
    <property type="entry name" value="Aminotransferase_I/II_large"/>
</dbReference>
<dbReference type="PANTHER" id="PTHR42691">
    <property type="entry name" value="ASPARTATE AMINOTRANSFERASE YHDR-RELATED"/>
    <property type="match status" value="1"/>
</dbReference>
<dbReference type="SUPFAM" id="SSF53383">
    <property type="entry name" value="PLP-dependent transferases"/>
    <property type="match status" value="1"/>
</dbReference>
<protein>
    <recommendedName>
        <fullName evidence="1">Aminotransferase</fullName>
        <ecNumber evidence="1">2.6.1.-</ecNumber>
    </recommendedName>
</protein>
<dbReference type="Gene3D" id="3.90.1150.10">
    <property type="entry name" value="Aspartate Aminotransferase, domain 1"/>
    <property type="match status" value="2"/>
</dbReference>
<dbReference type="InterPro" id="IPR015424">
    <property type="entry name" value="PyrdxlP-dep_Trfase"/>
</dbReference>
<dbReference type="GO" id="GO:0008483">
    <property type="term" value="F:transaminase activity"/>
    <property type="evidence" value="ECO:0007669"/>
    <property type="project" value="UniProtKB-KW"/>
</dbReference>
<proteinExistence type="inferred from homology"/>
<dbReference type="InterPro" id="IPR015422">
    <property type="entry name" value="PyrdxlP-dep_Trfase_small"/>
</dbReference>
<dbReference type="RefSeq" id="WP_267928234.1">
    <property type="nucleotide sequence ID" value="NZ_AP024233.1"/>
</dbReference>
<comment type="similarity">
    <text evidence="1">Belongs to the class-I pyridoxal-phosphate-dependent aminotransferase family.</text>
</comment>
<dbReference type="Proteomes" id="UP001063350">
    <property type="component" value="Chromosome"/>
</dbReference>
<organism evidence="3 4">
    <name type="scientific">Desulfolithobacter dissulfuricans</name>
    <dbReference type="NCBI Taxonomy" id="2795293"/>
    <lineage>
        <taxon>Bacteria</taxon>
        <taxon>Pseudomonadati</taxon>
        <taxon>Thermodesulfobacteriota</taxon>
        <taxon>Desulfobulbia</taxon>
        <taxon>Desulfobulbales</taxon>
        <taxon>Desulfobulbaceae</taxon>
        <taxon>Desulfolithobacter</taxon>
    </lineage>
</organism>
<dbReference type="KEGG" id="ddu:GF1_07040"/>
<reference evidence="3" key="1">
    <citation type="submission" date="2020-12" db="EMBL/GenBank/DDBJ databases">
        <title>Desulfobium dissulfuricans gen. nov., sp. nov., a novel mesophilic, sulfate-reducing bacterium isolated from a deep-sea hydrothermal vent.</title>
        <authorList>
            <person name="Hashimoto Y."/>
            <person name="Tame A."/>
            <person name="Sawayama S."/>
            <person name="Miyazaki J."/>
            <person name="Takai K."/>
            <person name="Nakagawa S."/>
        </authorList>
    </citation>
    <scope>NUCLEOTIDE SEQUENCE</scope>
    <source>
        <strain evidence="3">GF1</strain>
    </source>
</reference>
<dbReference type="Pfam" id="PF00155">
    <property type="entry name" value="Aminotran_1_2"/>
    <property type="match status" value="1"/>
</dbReference>
<dbReference type="GO" id="GO:0030170">
    <property type="term" value="F:pyridoxal phosphate binding"/>
    <property type="evidence" value="ECO:0007669"/>
    <property type="project" value="InterPro"/>
</dbReference>
<dbReference type="EMBL" id="AP024233">
    <property type="protein sequence ID" value="BCO08328.1"/>
    <property type="molecule type" value="Genomic_DNA"/>
</dbReference>
<dbReference type="Gene3D" id="3.40.640.10">
    <property type="entry name" value="Type I PLP-dependent aspartate aminotransferase-like (Major domain)"/>
    <property type="match status" value="1"/>
</dbReference>
<dbReference type="InterPro" id="IPR015421">
    <property type="entry name" value="PyrdxlP-dep_Trfase_major"/>
</dbReference>
<evidence type="ECO:0000313" key="4">
    <source>
        <dbReference type="Proteomes" id="UP001063350"/>
    </source>
</evidence>
<dbReference type="CDD" id="cd00609">
    <property type="entry name" value="AAT_like"/>
    <property type="match status" value="1"/>
</dbReference>
<gene>
    <name evidence="3" type="ORF">GF1_07040</name>
</gene>
<dbReference type="EC" id="2.6.1.-" evidence="1"/>
<comment type="cofactor">
    <cofactor evidence="1">
        <name>pyridoxal 5'-phosphate</name>
        <dbReference type="ChEBI" id="CHEBI:597326"/>
    </cofactor>
</comment>
<accession>A0A915TYW3</accession>
<dbReference type="InterPro" id="IPR004838">
    <property type="entry name" value="NHTrfase_class1_PyrdxlP-BS"/>
</dbReference>
<evidence type="ECO:0000256" key="1">
    <source>
        <dbReference type="RuleBase" id="RU000481"/>
    </source>
</evidence>
<dbReference type="PROSITE" id="PS00105">
    <property type="entry name" value="AA_TRANSFER_CLASS_1"/>
    <property type="match status" value="1"/>
</dbReference>
<evidence type="ECO:0000313" key="3">
    <source>
        <dbReference type="EMBL" id="BCO08328.1"/>
    </source>
</evidence>
<evidence type="ECO:0000259" key="2">
    <source>
        <dbReference type="Pfam" id="PF00155"/>
    </source>
</evidence>
<feature type="domain" description="Aminotransferase class I/classII large" evidence="2">
    <location>
        <begin position="35"/>
        <end position="381"/>
    </location>
</feature>
<keyword evidence="1 3" id="KW-0032">Aminotransferase</keyword>
<keyword evidence="4" id="KW-1185">Reference proteome</keyword>
<dbReference type="NCBIfam" id="NF005305">
    <property type="entry name" value="PRK06836.1"/>
    <property type="match status" value="1"/>
</dbReference>
<dbReference type="PANTHER" id="PTHR42691:SF1">
    <property type="entry name" value="ASPARTATE AMINOTRANSFERASE YHDR-RELATED"/>
    <property type="match status" value="1"/>
</dbReference>
<sequence>MSVSKKMQMFAEKSSWIRKMFEEGARMKAEFGDEKVFDFSLGNPDVPPPPRFTEVLRELVEEDRPGMHAYMPNGGLPWVREALAAKLSQEQGVEIGAGEVLMTCGAAGALNVVMKALLDPGDEVIILSPFFVEYNFYVDNHGGQTKIVPTDEEFCLDLGAIEAALSEKTKAVLINSPNNPTGQVYSRESLAALGRLLDEAGEKFCTTIYLISDEPYRKIVFDDCEVPSIMEATDNSIVVSSYSKDLSLPGERIGYLAVHPEIFEKTMLLDALTLANRILGFVNAPALMQRVVERLQDETVDTSIYARRREIFCRVLDEAGFEYVRPRGAFYLFPKTPIDDVEFCGLLQEEKILAVPGRGFGAPGYIRLAFCVPDDVIERSADGFKRAMEKCRR</sequence>
<name>A0A915TYW3_9BACT</name>
<keyword evidence="1" id="KW-0808">Transferase</keyword>